<gene>
    <name evidence="3" type="ORF">CR152_26555</name>
</gene>
<evidence type="ECO:0000313" key="3">
    <source>
        <dbReference type="EMBL" id="ATQ79128.1"/>
    </source>
</evidence>
<dbReference type="AlphaFoldDB" id="A0A2D2DVX4"/>
<name>A0A2D2DVX4_9BURK</name>
<dbReference type="Proteomes" id="UP000229897">
    <property type="component" value="Chromosome"/>
</dbReference>
<dbReference type="OrthoDB" id="9798454at2"/>
<dbReference type="InterPro" id="IPR003680">
    <property type="entry name" value="Flavodoxin_fold"/>
</dbReference>
<keyword evidence="1" id="KW-0560">Oxidoreductase</keyword>
<dbReference type="EMBL" id="CP024608">
    <property type="protein sequence ID" value="ATQ79128.1"/>
    <property type="molecule type" value="Genomic_DNA"/>
</dbReference>
<sequence length="177" mass="19209">MREVVVLFAHAAPQRSRVNRRLAEAARSVPGVELVDLYGTYPDFYIDVAAEQDNLADASALVFLQPIQWYGMPALLKEWVDMVLVPGWAYGAGASALQGKGFWLVASTGSPLDAYAPGATHGYPFEAFLPPYRQIAALCGMDWIDPHILHAAHRVSDEALDAHVDAFTARLTALASA</sequence>
<dbReference type="GO" id="GO:0003955">
    <property type="term" value="F:NAD(P)H dehydrogenase (quinone) activity"/>
    <property type="evidence" value="ECO:0007669"/>
    <property type="project" value="TreeGrafter"/>
</dbReference>
<organism evidence="3 4">
    <name type="scientific">Massilia violaceinigra</name>
    <dbReference type="NCBI Taxonomy" id="2045208"/>
    <lineage>
        <taxon>Bacteria</taxon>
        <taxon>Pseudomonadati</taxon>
        <taxon>Pseudomonadota</taxon>
        <taxon>Betaproteobacteria</taxon>
        <taxon>Burkholderiales</taxon>
        <taxon>Oxalobacteraceae</taxon>
        <taxon>Telluria group</taxon>
        <taxon>Massilia</taxon>
    </lineage>
</organism>
<dbReference type="PANTHER" id="PTHR47307:SF2">
    <property type="entry name" value="GLUTATHIONE-REGULATED POTASSIUM-EFFLUX SYSTEM ANCILLARY PROTEIN KEFF"/>
    <property type="match status" value="1"/>
</dbReference>
<dbReference type="GO" id="GO:0010181">
    <property type="term" value="F:FMN binding"/>
    <property type="evidence" value="ECO:0007669"/>
    <property type="project" value="TreeGrafter"/>
</dbReference>
<dbReference type="InterPro" id="IPR046980">
    <property type="entry name" value="KefG/KefF"/>
</dbReference>
<evidence type="ECO:0000256" key="1">
    <source>
        <dbReference type="ARBA" id="ARBA00023002"/>
    </source>
</evidence>
<dbReference type="Pfam" id="PF02525">
    <property type="entry name" value="Flavodoxin_2"/>
    <property type="match status" value="1"/>
</dbReference>
<dbReference type="SUPFAM" id="SSF52218">
    <property type="entry name" value="Flavoproteins"/>
    <property type="match status" value="1"/>
</dbReference>
<evidence type="ECO:0000313" key="4">
    <source>
        <dbReference type="Proteomes" id="UP000229897"/>
    </source>
</evidence>
<protein>
    <submittedName>
        <fullName evidence="3">NAD(P)H dehydrogenase</fullName>
    </submittedName>
</protein>
<reference evidence="3" key="1">
    <citation type="submission" date="2017-10" db="EMBL/GenBank/DDBJ databases">
        <title>Massilia psychrophilum sp. nov., a novel purple-pigmented bacterium isolated from Tianshan glacier, Xinjiang Municipality, China.</title>
        <authorList>
            <person name="Wang H."/>
        </authorList>
    </citation>
    <scope>NUCLEOTIDE SEQUENCE [LARGE SCALE GENOMIC DNA]</scope>
    <source>
        <strain evidence="3">B2</strain>
    </source>
</reference>
<dbReference type="Gene3D" id="3.40.50.360">
    <property type="match status" value="1"/>
</dbReference>
<accession>A0A2D2DVX4</accession>
<dbReference type="KEGG" id="mass:CR152_26555"/>
<keyword evidence="4" id="KW-1185">Reference proteome</keyword>
<proteinExistence type="predicted"/>
<dbReference type="GO" id="GO:0009055">
    <property type="term" value="F:electron transfer activity"/>
    <property type="evidence" value="ECO:0007669"/>
    <property type="project" value="TreeGrafter"/>
</dbReference>
<evidence type="ECO:0000259" key="2">
    <source>
        <dbReference type="Pfam" id="PF02525"/>
    </source>
</evidence>
<feature type="domain" description="Flavodoxin-like fold" evidence="2">
    <location>
        <begin position="3"/>
        <end position="170"/>
    </location>
</feature>
<dbReference type="PANTHER" id="PTHR47307">
    <property type="entry name" value="GLUTATHIONE-REGULATED POTASSIUM-EFFLUX SYSTEM ANCILLARY PROTEIN KEFG"/>
    <property type="match status" value="1"/>
</dbReference>
<dbReference type="InterPro" id="IPR029039">
    <property type="entry name" value="Flavoprotein-like_sf"/>
</dbReference>